<dbReference type="AlphaFoldDB" id="A0A1F5EPG7"/>
<organism evidence="6 7">
    <name type="scientific">Candidatus Campbellbacteria bacterium RIFCSPHIGHO2_01_FULL_34_10</name>
    <dbReference type="NCBI Taxonomy" id="1797577"/>
    <lineage>
        <taxon>Bacteria</taxon>
        <taxon>Candidatus Campbelliibacteriota</taxon>
    </lineage>
</organism>
<proteinExistence type="inferred from homology"/>
<evidence type="ECO:0000256" key="5">
    <source>
        <dbReference type="HAMAP-Rule" id="MF_00374"/>
    </source>
</evidence>
<dbReference type="NCBIfam" id="TIGR00012">
    <property type="entry name" value="L29"/>
    <property type="match status" value="1"/>
</dbReference>
<evidence type="ECO:0000256" key="2">
    <source>
        <dbReference type="ARBA" id="ARBA00022980"/>
    </source>
</evidence>
<comment type="similarity">
    <text evidence="1 5">Belongs to the universal ribosomal protein uL29 family.</text>
</comment>
<dbReference type="HAMAP" id="MF_00374">
    <property type="entry name" value="Ribosomal_uL29"/>
    <property type="match status" value="1"/>
</dbReference>
<dbReference type="Proteomes" id="UP000186670">
    <property type="component" value="Unassembled WGS sequence"/>
</dbReference>
<accession>A0A1F5EPG7</accession>
<evidence type="ECO:0000256" key="3">
    <source>
        <dbReference type="ARBA" id="ARBA00023274"/>
    </source>
</evidence>
<dbReference type="GO" id="GO:1990904">
    <property type="term" value="C:ribonucleoprotein complex"/>
    <property type="evidence" value="ECO:0007669"/>
    <property type="project" value="UniProtKB-KW"/>
</dbReference>
<dbReference type="EMBL" id="MEZZ01000009">
    <property type="protein sequence ID" value="OGD69309.1"/>
    <property type="molecule type" value="Genomic_DNA"/>
</dbReference>
<dbReference type="GO" id="GO:0003735">
    <property type="term" value="F:structural constituent of ribosome"/>
    <property type="evidence" value="ECO:0007669"/>
    <property type="project" value="InterPro"/>
</dbReference>
<protein>
    <recommendedName>
        <fullName evidence="4 5">Large ribosomal subunit protein uL29</fullName>
    </recommendedName>
</protein>
<reference evidence="6 7" key="1">
    <citation type="journal article" date="2016" name="Nat. Commun.">
        <title>Thousands of microbial genomes shed light on interconnected biogeochemical processes in an aquifer system.</title>
        <authorList>
            <person name="Anantharaman K."/>
            <person name="Brown C.T."/>
            <person name="Hug L.A."/>
            <person name="Sharon I."/>
            <person name="Castelle C.J."/>
            <person name="Probst A.J."/>
            <person name="Thomas B.C."/>
            <person name="Singh A."/>
            <person name="Wilkins M.J."/>
            <person name="Karaoz U."/>
            <person name="Brodie E.L."/>
            <person name="Williams K.H."/>
            <person name="Hubbard S.S."/>
            <person name="Banfield J.F."/>
        </authorList>
    </citation>
    <scope>NUCLEOTIDE SEQUENCE [LARGE SCALE GENOMIC DNA]</scope>
</reference>
<dbReference type="SUPFAM" id="SSF46561">
    <property type="entry name" value="Ribosomal protein L29 (L29p)"/>
    <property type="match status" value="1"/>
</dbReference>
<dbReference type="Pfam" id="PF00831">
    <property type="entry name" value="Ribosomal_L29"/>
    <property type="match status" value="1"/>
</dbReference>
<evidence type="ECO:0000256" key="4">
    <source>
        <dbReference type="ARBA" id="ARBA00035204"/>
    </source>
</evidence>
<sequence length="65" mass="7522">MKKQDKQNIDDLQKMLAEKKSALRAFRFGISGSKSKNVKEGSNLKKDIAKVLTELRKREMQENIQ</sequence>
<gene>
    <name evidence="5" type="primary">rpmC</name>
    <name evidence="6" type="ORF">A2811_00350</name>
</gene>
<comment type="caution">
    <text evidence="6">The sequence shown here is derived from an EMBL/GenBank/DDBJ whole genome shotgun (WGS) entry which is preliminary data.</text>
</comment>
<evidence type="ECO:0000256" key="1">
    <source>
        <dbReference type="ARBA" id="ARBA00009254"/>
    </source>
</evidence>
<dbReference type="GO" id="GO:0006412">
    <property type="term" value="P:translation"/>
    <property type="evidence" value="ECO:0007669"/>
    <property type="project" value="UniProtKB-UniRule"/>
</dbReference>
<dbReference type="InterPro" id="IPR036049">
    <property type="entry name" value="Ribosomal_uL29_sf"/>
</dbReference>
<dbReference type="InterPro" id="IPR001854">
    <property type="entry name" value="Ribosomal_uL29"/>
</dbReference>
<evidence type="ECO:0000313" key="7">
    <source>
        <dbReference type="Proteomes" id="UP000186670"/>
    </source>
</evidence>
<dbReference type="Gene3D" id="1.10.287.310">
    <property type="match status" value="1"/>
</dbReference>
<evidence type="ECO:0000313" key="6">
    <source>
        <dbReference type="EMBL" id="OGD69309.1"/>
    </source>
</evidence>
<keyword evidence="2 5" id="KW-0689">Ribosomal protein</keyword>
<name>A0A1F5EPG7_9BACT</name>
<dbReference type="GO" id="GO:0005840">
    <property type="term" value="C:ribosome"/>
    <property type="evidence" value="ECO:0007669"/>
    <property type="project" value="UniProtKB-KW"/>
</dbReference>
<keyword evidence="3 5" id="KW-0687">Ribonucleoprotein</keyword>